<proteinExistence type="predicted"/>
<organism evidence="4 5">
    <name type="scientific">Raphidocelis subcapitata</name>
    <dbReference type="NCBI Taxonomy" id="307507"/>
    <lineage>
        <taxon>Eukaryota</taxon>
        <taxon>Viridiplantae</taxon>
        <taxon>Chlorophyta</taxon>
        <taxon>core chlorophytes</taxon>
        <taxon>Chlorophyceae</taxon>
        <taxon>CS clade</taxon>
        <taxon>Sphaeropleales</taxon>
        <taxon>Selenastraceae</taxon>
        <taxon>Raphidocelis</taxon>
    </lineage>
</organism>
<dbReference type="AlphaFoldDB" id="A0A2V0P5V3"/>
<feature type="chain" id="PRO_5016031083" description="TLDc domain-containing protein" evidence="2">
    <location>
        <begin position="18"/>
        <end position="551"/>
    </location>
</feature>
<feature type="compositionally biased region" description="Low complexity" evidence="1">
    <location>
        <begin position="291"/>
        <end position="301"/>
    </location>
</feature>
<sequence length="551" mass="55739">MLGYCAGAFSWLLGCGAQPSAAYTAAAALFSPDELAALRAQYHARAAAAHGRGVDQRQLLDWCSLGAGAPPALADGLFAAVLRSDEDGSGGDGGGGVNRGAEGESAALRTAAGGGGGGGGAGAAPVLVALEDLVVAKARAERQGDAAAAEFCFDVLDREGRGVVTGERLAAVVEALLRLSLPPRLRPTDAQGSAAAIAAGALTLAGGSLGPGAFDLPALRKAAARAPALLTLLRGLLAPIGAPGTCGATGQQAAAAEAGGGDKHSCAHAAPLAVLIELPELIWGANGGPRQQQQQQQQQQQSKGAHSKEQQEPGGGGSAGAALPRDALLRPEWVWLLAPGLAPDLRREWRLLFSSARHGASFSTLLARLGDAAPTLLLVRDSGGHLFGGVAHAPWRRSGAFFGDYANKLLSLLPAACTYPASGINANLQWCGTNFAELPNGLGMGGQLLGGAGHFGLYLDATLDAGHSRPNATYASPCLSSGQAFAVDAVEVWALRPPEEEEGGGGDEAAARRRGGGASILSRAQEDQKLLELAGVRANWRAGVPDEPLDE</sequence>
<evidence type="ECO:0000259" key="3">
    <source>
        <dbReference type="PROSITE" id="PS51886"/>
    </source>
</evidence>
<feature type="region of interest" description="Disordered" evidence="1">
    <location>
        <begin position="497"/>
        <end position="518"/>
    </location>
</feature>
<dbReference type="PANTHER" id="PTHR23354">
    <property type="entry name" value="NUCLEOLAR PROTEIN 7/ESTROGEN RECEPTOR COACTIVATOR-RELATED"/>
    <property type="match status" value="1"/>
</dbReference>
<dbReference type="SMART" id="SM00584">
    <property type="entry name" value="TLDc"/>
    <property type="match status" value="1"/>
</dbReference>
<dbReference type="OrthoDB" id="26679at2759"/>
<evidence type="ECO:0000313" key="4">
    <source>
        <dbReference type="EMBL" id="GBF95254.1"/>
    </source>
</evidence>
<dbReference type="InterPro" id="IPR006571">
    <property type="entry name" value="TLDc_dom"/>
</dbReference>
<dbReference type="EMBL" id="BDRX01000062">
    <property type="protein sequence ID" value="GBF95254.1"/>
    <property type="molecule type" value="Genomic_DNA"/>
</dbReference>
<dbReference type="InParanoid" id="A0A2V0P5V3"/>
<reference evidence="4 5" key="1">
    <citation type="journal article" date="2018" name="Sci. Rep.">
        <title>Raphidocelis subcapitata (=Pseudokirchneriella subcapitata) provides an insight into genome evolution and environmental adaptations in the Sphaeropleales.</title>
        <authorList>
            <person name="Suzuki S."/>
            <person name="Yamaguchi H."/>
            <person name="Nakajima N."/>
            <person name="Kawachi M."/>
        </authorList>
    </citation>
    <scope>NUCLEOTIDE SEQUENCE [LARGE SCALE GENOMIC DNA]</scope>
    <source>
        <strain evidence="4 5">NIES-35</strain>
    </source>
</reference>
<keyword evidence="5" id="KW-1185">Reference proteome</keyword>
<feature type="domain" description="TLDc" evidence="3">
    <location>
        <begin position="327"/>
        <end position="496"/>
    </location>
</feature>
<comment type="caution">
    <text evidence="4">The sequence shown here is derived from an EMBL/GenBank/DDBJ whole genome shotgun (WGS) entry which is preliminary data.</text>
</comment>
<accession>A0A2V0P5V3</accession>
<gene>
    <name evidence="4" type="ORF">Rsub_08285</name>
</gene>
<evidence type="ECO:0000256" key="1">
    <source>
        <dbReference type="SAM" id="MobiDB-lite"/>
    </source>
</evidence>
<evidence type="ECO:0000313" key="5">
    <source>
        <dbReference type="Proteomes" id="UP000247498"/>
    </source>
</evidence>
<feature type="region of interest" description="Disordered" evidence="1">
    <location>
        <begin position="285"/>
        <end position="322"/>
    </location>
</feature>
<dbReference type="Pfam" id="PF07534">
    <property type="entry name" value="TLD"/>
    <property type="match status" value="1"/>
</dbReference>
<dbReference type="Proteomes" id="UP000247498">
    <property type="component" value="Unassembled WGS sequence"/>
</dbReference>
<feature type="signal peptide" evidence="2">
    <location>
        <begin position="1"/>
        <end position="17"/>
    </location>
</feature>
<keyword evidence="2" id="KW-0732">Signal</keyword>
<evidence type="ECO:0000256" key="2">
    <source>
        <dbReference type="SAM" id="SignalP"/>
    </source>
</evidence>
<protein>
    <recommendedName>
        <fullName evidence="3">TLDc domain-containing protein</fullName>
    </recommendedName>
</protein>
<dbReference type="PROSITE" id="PS51886">
    <property type="entry name" value="TLDC"/>
    <property type="match status" value="1"/>
</dbReference>
<name>A0A2V0P5V3_9CHLO</name>
<dbReference type="PANTHER" id="PTHR23354:SF126">
    <property type="entry name" value="CONSERVED TLD DOMAIN PROTEIN"/>
    <property type="match status" value="1"/>
</dbReference>
<dbReference type="STRING" id="307507.A0A2V0P5V3"/>